<dbReference type="InterPro" id="IPR016449">
    <property type="entry name" value="K_chnl_inward-rec_Kir"/>
</dbReference>
<evidence type="ECO:0000313" key="16">
    <source>
        <dbReference type="WBParaSite" id="SBAD_0000280701-mRNA-1"/>
    </source>
</evidence>
<comment type="similarity">
    <text evidence="11">Belongs to the inward rectifier-type potassium channel (TC 1.A.2.1) family.</text>
</comment>
<organism evidence="16">
    <name type="scientific">Soboliphyme baturini</name>
    <dbReference type="NCBI Taxonomy" id="241478"/>
    <lineage>
        <taxon>Eukaryota</taxon>
        <taxon>Metazoa</taxon>
        <taxon>Ecdysozoa</taxon>
        <taxon>Nematoda</taxon>
        <taxon>Enoplea</taxon>
        <taxon>Dorylaimia</taxon>
        <taxon>Dioctophymatida</taxon>
        <taxon>Dioctophymatoidea</taxon>
        <taxon>Soboliphymatidae</taxon>
        <taxon>Soboliphyme</taxon>
    </lineage>
</organism>
<evidence type="ECO:0000256" key="1">
    <source>
        <dbReference type="ARBA" id="ARBA00004141"/>
    </source>
</evidence>
<accession>A0A183IGD3</accession>
<keyword evidence="7" id="KW-1133">Transmembrane helix</keyword>
<evidence type="ECO:0000256" key="9">
    <source>
        <dbReference type="ARBA" id="ARBA00023136"/>
    </source>
</evidence>
<dbReference type="InterPro" id="IPR040445">
    <property type="entry name" value="Kir_TM"/>
</dbReference>
<dbReference type="PANTHER" id="PTHR11767:SF102">
    <property type="entry name" value="INWARDLY RECTIFYING POTASSIUM CHANNEL 1, ISOFORM F"/>
    <property type="match status" value="1"/>
</dbReference>
<keyword evidence="2 11" id="KW-0813">Transport</keyword>
<feature type="domain" description="Potassium channel inwardly rectifying transmembrane" evidence="12">
    <location>
        <begin position="1"/>
        <end position="91"/>
    </location>
</feature>
<evidence type="ECO:0000256" key="7">
    <source>
        <dbReference type="ARBA" id="ARBA00022989"/>
    </source>
</evidence>
<keyword evidence="8 11" id="KW-0406">Ion transport</keyword>
<dbReference type="GO" id="GO:0005886">
    <property type="term" value="C:plasma membrane"/>
    <property type="evidence" value="ECO:0007669"/>
    <property type="project" value="TreeGrafter"/>
</dbReference>
<dbReference type="InterPro" id="IPR014756">
    <property type="entry name" value="Ig_E-set"/>
</dbReference>
<reference evidence="16" key="1">
    <citation type="submission" date="2016-06" db="UniProtKB">
        <authorList>
            <consortium name="WormBaseParasite"/>
        </authorList>
    </citation>
    <scope>IDENTIFICATION</scope>
</reference>
<proteinExistence type="inferred from homology"/>
<dbReference type="InterPro" id="IPR041647">
    <property type="entry name" value="IRK_C"/>
</dbReference>
<dbReference type="PANTHER" id="PTHR11767">
    <property type="entry name" value="INWARD RECTIFIER POTASSIUM CHANNEL"/>
    <property type="match status" value="1"/>
</dbReference>
<keyword evidence="3 11" id="KW-0633">Potassium transport</keyword>
<dbReference type="Pfam" id="PF17655">
    <property type="entry name" value="IRK_C"/>
    <property type="match status" value="1"/>
</dbReference>
<evidence type="ECO:0000256" key="6">
    <source>
        <dbReference type="ARBA" id="ARBA00022958"/>
    </source>
</evidence>
<reference evidence="14 15" key="2">
    <citation type="submission" date="2018-11" db="EMBL/GenBank/DDBJ databases">
        <authorList>
            <consortium name="Pathogen Informatics"/>
        </authorList>
    </citation>
    <scope>NUCLEOTIDE SEQUENCE [LARGE SCALE GENOMIC DNA]</scope>
</reference>
<sequence>MFSLLYYGIMVAHGDFVQADDKDWKPCLQNINSFVSVFLFSLETQHTIGFGVRYPTEECPEIVFTLGLQSMVGVIIQTLMVGVVFAKLTRPKKRAETLLFSRNATINLRNGKLCLCFRIGDIRKCKLANVQIHMLMINKYTTEEGEVLPFFLNDMKVQIDTVKDFPTLAWPVIACHFIDENSPLYRYDETGLQNAKLEIIVILDGLIPTTGMTTQARTSYLPFEILWGRRFHHLMTYQKKNGIIELDYTKFNSTYAVRTPRCSAEKLKQNHEVSSKMYSNIT</sequence>
<comment type="subcellular location">
    <subcellularLocation>
        <location evidence="1 11">Membrane</location>
        <topology evidence="1 11">Multi-pass membrane protein</topology>
    </subcellularLocation>
</comment>
<dbReference type="GO" id="GO:0005242">
    <property type="term" value="F:inward rectifier potassium channel activity"/>
    <property type="evidence" value="ECO:0007669"/>
    <property type="project" value="InterPro"/>
</dbReference>
<keyword evidence="15" id="KW-1185">Reference proteome</keyword>
<dbReference type="GO" id="GO:0034702">
    <property type="term" value="C:monoatomic ion channel complex"/>
    <property type="evidence" value="ECO:0007669"/>
    <property type="project" value="UniProtKB-KW"/>
</dbReference>
<dbReference type="Gene3D" id="2.60.40.1400">
    <property type="entry name" value="G protein-activated inward rectifier potassium channel 1"/>
    <property type="match status" value="1"/>
</dbReference>
<keyword evidence="10 11" id="KW-0407">Ion channel</keyword>
<name>A0A183IGD3_9BILA</name>
<dbReference type="GO" id="GO:1990573">
    <property type="term" value="P:potassium ion import across plasma membrane"/>
    <property type="evidence" value="ECO:0007669"/>
    <property type="project" value="TreeGrafter"/>
</dbReference>
<gene>
    <name evidence="14" type="ORF">SBAD_LOCUS2677</name>
</gene>
<evidence type="ECO:0000256" key="3">
    <source>
        <dbReference type="ARBA" id="ARBA00022538"/>
    </source>
</evidence>
<dbReference type="Proteomes" id="UP000270296">
    <property type="component" value="Unassembled WGS sequence"/>
</dbReference>
<dbReference type="SUPFAM" id="SSF81324">
    <property type="entry name" value="Voltage-gated potassium channels"/>
    <property type="match status" value="1"/>
</dbReference>
<protein>
    <submittedName>
        <fullName evidence="16">Inward rectifier potassium channel irk-1</fullName>
    </submittedName>
</protein>
<evidence type="ECO:0000259" key="12">
    <source>
        <dbReference type="Pfam" id="PF01007"/>
    </source>
</evidence>
<dbReference type="OrthoDB" id="273257at2759"/>
<evidence type="ECO:0000256" key="10">
    <source>
        <dbReference type="ARBA" id="ARBA00023303"/>
    </source>
</evidence>
<evidence type="ECO:0000313" key="14">
    <source>
        <dbReference type="EMBL" id="VDO98557.1"/>
    </source>
</evidence>
<dbReference type="Gene3D" id="1.10.287.70">
    <property type="match status" value="1"/>
</dbReference>
<keyword evidence="5 11" id="KW-0851">Voltage-gated channel</keyword>
<evidence type="ECO:0000313" key="15">
    <source>
        <dbReference type="Proteomes" id="UP000270296"/>
    </source>
</evidence>
<keyword evidence="6 11" id="KW-0630">Potassium</keyword>
<keyword evidence="9" id="KW-0472">Membrane</keyword>
<dbReference type="AlphaFoldDB" id="A0A183IGD3"/>
<feature type="domain" description="Inward rectifier potassium channel C-terminal" evidence="13">
    <location>
        <begin position="98"/>
        <end position="271"/>
    </location>
</feature>
<dbReference type="EMBL" id="UZAM01007348">
    <property type="protein sequence ID" value="VDO98557.1"/>
    <property type="molecule type" value="Genomic_DNA"/>
</dbReference>
<evidence type="ECO:0000259" key="13">
    <source>
        <dbReference type="Pfam" id="PF17655"/>
    </source>
</evidence>
<evidence type="ECO:0000256" key="4">
    <source>
        <dbReference type="ARBA" id="ARBA00022692"/>
    </source>
</evidence>
<dbReference type="WBParaSite" id="SBAD_0000280701-mRNA-1">
    <property type="protein sequence ID" value="SBAD_0000280701-mRNA-1"/>
    <property type="gene ID" value="SBAD_0000280701"/>
</dbReference>
<evidence type="ECO:0000256" key="5">
    <source>
        <dbReference type="ARBA" id="ARBA00022882"/>
    </source>
</evidence>
<keyword evidence="4 11" id="KW-0812">Transmembrane</keyword>
<evidence type="ECO:0000256" key="2">
    <source>
        <dbReference type="ARBA" id="ARBA00022448"/>
    </source>
</evidence>
<dbReference type="Pfam" id="PF01007">
    <property type="entry name" value="IRK"/>
    <property type="match status" value="1"/>
</dbReference>
<dbReference type="SUPFAM" id="SSF81296">
    <property type="entry name" value="E set domains"/>
    <property type="match status" value="1"/>
</dbReference>
<dbReference type="InterPro" id="IPR013518">
    <property type="entry name" value="K_chnl_inward-rec_Kir_cyto"/>
</dbReference>
<evidence type="ECO:0000256" key="11">
    <source>
        <dbReference type="RuleBase" id="RU003822"/>
    </source>
</evidence>
<evidence type="ECO:0000256" key="8">
    <source>
        <dbReference type="ARBA" id="ARBA00023065"/>
    </source>
</evidence>
<dbReference type="GO" id="GO:0034765">
    <property type="term" value="P:regulation of monoatomic ion transmembrane transport"/>
    <property type="evidence" value="ECO:0007669"/>
    <property type="project" value="TreeGrafter"/>
</dbReference>
<dbReference type="PRINTS" id="PR01320">
    <property type="entry name" value="KIRCHANNEL"/>
</dbReference>